<keyword evidence="10" id="KW-1185">Reference proteome</keyword>
<dbReference type="GO" id="GO:0005576">
    <property type="term" value="C:extracellular region"/>
    <property type="evidence" value="ECO:0007669"/>
    <property type="project" value="UniProtKB-SubCell"/>
</dbReference>
<keyword evidence="4 7" id="KW-0732">Signal</keyword>
<dbReference type="EMBL" id="BMJY01000004">
    <property type="protein sequence ID" value="GGH40872.1"/>
    <property type="molecule type" value="Genomic_DNA"/>
</dbReference>
<evidence type="ECO:0000259" key="8">
    <source>
        <dbReference type="PROSITE" id="PS50847"/>
    </source>
</evidence>
<feature type="chain" id="PRO_5037871428" description="Gram-positive cocci surface proteins LPxTG domain-containing protein" evidence="7">
    <location>
        <begin position="25"/>
        <end position="2275"/>
    </location>
</feature>
<dbReference type="Gene3D" id="2.60.40.10">
    <property type="entry name" value="Immunoglobulins"/>
    <property type="match status" value="2"/>
</dbReference>
<evidence type="ECO:0000256" key="1">
    <source>
        <dbReference type="ARBA" id="ARBA00004613"/>
    </source>
</evidence>
<evidence type="ECO:0000256" key="4">
    <source>
        <dbReference type="ARBA" id="ARBA00022729"/>
    </source>
</evidence>
<keyword evidence="2" id="KW-0134">Cell wall</keyword>
<name>A0A917IG94_9MICO</name>
<keyword evidence="3" id="KW-0964">Secreted</keyword>
<evidence type="ECO:0000256" key="7">
    <source>
        <dbReference type="SAM" id="SignalP"/>
    </source>
</evidence>
<protein>
    <recommendedName>
        <fullName evidence="8">Gram-positive cocci surface proteins LPxTG domain-containing protein</fullName>
    </recommendedName>
</protein>
<feature type="transmembrane region" description="Helical" evidence="6">
    <location>
        <begin position="2248"/>
        <end position="2267"/>
    </location>
</feature>
<dbReference type="Pfam" id="PF17210">
    <property type="entry name" value="SdrD_B"/>
    <property type="match status" value="1"/>
</dbReference>
<evidence type="ECO:0000256" key="5">
    <source>
        <dbReference type="ARBA" id="ARBA00023088"/>
    </source>
</evidence>
<comment type="subcellular location">
    <subcellularLocation>
        <location evidence="1">Secreted</location>
    </subcellularLocation>
</comment>
<dbReference type="InterPro" id="IPR046022">
    <property type="entry name" value="DUF5979"/>
</dbReference>
<dbReference type="SUPFAM" id="SSF117074">
    <property type="entry name" value="Hypothetical protein PA1324"/>
    <property type="match status" value="2"/>
</dbReference>
<feature type="signal peptide" evidence="7">
    <location>
        <begin position="1"/>
        <end position="24"/>
    </location>
</feature>
<reference evidence="9" key="2">
    <citation type="submission" date="2020-09" db="EMBL/GenBank/DDBJ databases">
        <authorList>
            <person name="Sun Q."/>
            <person name="Zhou Y."/>
        </authorList>
    </citation>
    <scope>NUCLEOTIDE SEQUENCE</scope>
    <source>
        <strain evidence="9">CGMCC 1.15794</strain>
    </source>
</reference>
<dbReference type="InterPro" id="IPR033764">
    <property type="entry name" value="Sdr_B"/>
</dbReference>
<dbReference type="RefSeq" id="WP_188755475.1">
    <property type="nucleotide sequence ID" value="NZ_BMJY01000004.1"/>
</dbReference>
<evidence type="ECO:0000256" key="6">
    <source>
        <dbReference type="SAM" id="Phobius"/>
    </source>
</evidence>
<keyword evidence="6" id="KW-0472">Membrane</keyword>
<evidence type="ECO:0000313" key="9">
    <source>
        <dbReference type="EMBL" id="GGH40872.1"/>
    </source>
</evidence>
<comment type="caution">
    <text evidence="9">The sequence shown here is derived from an EMBL/GenBank/DDBJ whole genome shotgun (WGS) entry which is preliminary data.</text>
</comment>
<feature type="domain" description="Gram-positive cocci surface proteins LPxTG" evidence="8">
    <location>
        <begin position="2240"/>
        <end position="2275"/>
    </location>
</feature>
<dbReference type="InterPro" id="IPR019931">
    <property type="entry name" value="LPXTG_anchor"/>
</dbReference>
<proteinExistence type="predicted"/>
<evidence type="ECO:0000313" key="10">
    <source>
        <dbReference type="Proteomes" id="UP000657592"/>
    </source>
</evidence>
<reference evidence="9" key="1">
    <citation type="journal article" date="2014" name="Int. J. Syst. Evol. Microbiol.">
        <title>Complete genome sequence of Corynebacterium casei LMG S-19264T (=DSM 44701T), isolated from a smear-ripened cheese.</title>
        <authorList>
            <consortium name="US DOE Joint Genome Institute (JGI-PGF)"/>
            <person name="Walter F."/>
            <person name="Albersmeier A."/>
            <person name="Kalinowski J."/>
            <person name="Ruckert C."/>
        </authorList>
    </citation>
    <scope>NUCLEOTIDE SEQUENCE</scope>
    <source>
        <strain evidence="9">CGMCC 1.15794</strain>
    </source>
</reference>
<sequence length="2275" mass="236799">MSTLAVATLLGGTLAVVPTAAAQAASGAVSGTVFRDFNGNGVYDRGNEPRSGIANDEGMPRVVVTATDGSGDFTASATTGPDGSYVIDTSDVPDGTPLRLRFSGWPAGYEPSGTSAAGTNGTSVQFVAAGDERADLALNIPVDYAQDNAPLVTAIQRSGSPFASEGGLPASINEPAIAGSRYDRNYTGPQAPGFPGRVTLATYGEVGAVSGVVYQKSSNSLLALATYKRQSGLGPLGLGGIYRVTDVLDASGNPSGAGDVEPWVDVTTLGVDLGQAQTNVERGLGSATQPARDPHGFENAGKIGFGGSTLSADGKTLYFVNLHDKRLYALDVSDLDRTPTAADIRSWDLGLTHGDRPWAVGINGDRIYVGYVYSGETAAGARPGSSAQVLGMAAHVIAAPLSDMDNWTPVLTGDLGYSKGDVYDNVLAPQSHRWNSWTDTWAWSGGRVAQPNGGWHIYPQPILSGFHFDEDGYLTLGFTDRTALQGGNRNWSTSSTYPGFYETGSSGDILIAAPLGDGTFVLEHNAHVGDRVGTTGGVNEGPGGREFYNDRINVGVGSTHREIALGAVTGQLGTRTVVSTAYDPLAGIRLSGLAWYSVNNGRALAGYELTVDGGPTASPDGNFQKGGGLGGVALLAAEAPVEIGNRVWFDADQNGLQDADEPGVAGVTVELRDASGAVVATTTTDAAGEYYFRSNDATQPFDPRGDYTVAFVLPETGTLNLGGPFGEIPWESIRFTQQNAGTPDIDSDPVADPASPQYGTVGITIGGPGYNDHRIDAGLIANVAFDIAKQVTVGQAGANQEFVFDLEARDFRGAAYALNPASVAVAAGDVSAPVTVPAGTAVKVTERADGSVRQVSITASGTPQDGYYRVVAGGQAFRFTAENELYRPGTFTVSKAVTGADLTSPDFADTSFVVEYTYPGGATRTLNLTAANGWTQTSVEIPHGTVVTLEETAVSDAPVRYGFDVSQASWSGTGVTPGADGTATLVIGDGTDARITLTNEATERLGTFTVTKHVVDAEGRVPAGTQFGIEYRVKGATDWIPLGLVGDGETTPASPALPVGTVVELREVVPAATPGFDWGAPAFSGPGVVQNGEFAELTITDTEPVQVQLTNPTDPNNGRFSLLKEVTGPAAPLLDPATEFHIEYSYPGGDNIAPVVLRNGGITPGDGQAWLSPALPTGTVVTIVEQPLPSDRAGLPDGARWLTQEFTLEVDGVMRAPGDNTIVIGKDTTVEVVVVNPTDTDPRVEISKGDGDAATGVIENEADTVADGETYLPGETRDIVIRVTNPGPEPLREVELRDETLAGEVIRDLVWSMPDGSVVPATLDGGVWTARWAATFGSGSGVWQVGDEIVGTATLTLEAADSAHRDRVSVTATAAFSGRPVEDDNEYNAFTGDIQVIKYDGEKADPEVTDANGAWVTPAKPLVDAEQDANTAQTGVKYPVDLTQKVRWVVTNTGTTWLTNISLVDDTLAGPAIGDDWTADLSAHGGPADYSFVNDGPWQGLLAPGASFFAEGTLTLPALTSHADEVRVVGTVVVPRTDQQGNPTDEPALNGGDPVIAFRDGEPFTVSDDDPFHAWTGVGPIVEIEKGDGQGTTIVNDADTLADGQAYTPGETRTIVFDVVNAGDETLVDIVLTDETISGGVVQALAWTLPDGRHLAATQNGDDWTASWAGPWQPGERIVGTALLTVGEGVAPHVNRATVTATGQASGKPVTDQDDYNAYTGAIQVIKYDGNKADPAIGNATDGWETPGKPLLDPAQDANSADTAVEYPVGTDNRVRWVVTNTGTTWLTDITLTDTTDQGPAIGDDWTADLSAFGGPEEYSFTEHGPWGGLLPPGASFYAEGTLTLDRNEQHANTVDVVGTVVVPEQGPDGVPTGQPRTENGEPVIALRDGEPFTVSDDDPFHAWTGEGPWVDIEKGDGRGTTIAHDADTMREGELYEVGETRTIVFRVQNTGDEDLVDVVLTDTTVSGGSVEGLTWTLPDGSALAAEKVDGVWTAAWDGPWKPGEWITGSATLTVTGGEPHVNRAGVTATGIASGITVTDRDDYNAFSSGIQVIKYDGAKADPQVKDGDGNWIVPAKPLVDAAQDANTADDAVRYEAGTPGTVRWVVTNTGSTWLTSVDLSDVTDAGPEVEAWTADLSAFGGPAAYDFVANGTWHGLIPPGASFFAEGRLTLAAGDRHADTVTVVATPVVPAVDGDGVPTGDPAFDANGAPVLVLDDDGAPVRIADSDPFHAYAPPSSFLSRTGMDGAALWIGAGALILLLAGLALLRLRRQARN</sequence>
<evidence type="ECO:0000256" key="3">
    <source>
        <dbReference type="ARBA" id="ARBA00022525"/>
    </source>
</evidence>
<dbReference type="GO" id="GO:0005975">
    <property type="term" value="P:carbohydrate metabolic process"/>
    <property type="evidence" value="ECO:0007669"/>
    <property type="project" value="UniProtKB-ARBA"/>
</dbReference>
<dbReference type="Pfam" id="PF19407">
    <property type="entry name" value="DUF5979"/>
    <property type="match status" value="4"/>
</dbReference>
<accession>A0A917IG94</accession>
<dbReference type="InterPro" id="IPR013783">
    <property type="entry name" value="Ig-like_fold"/>
</dbReference>
<dbReference type="Proteomes" id="UP000657592">
    <property type="component" value="Unassembled WGS sequence"/>
</dbReference>
<evidence type="ECO:0000256" key="2">
    <source>
        <dbReference type="ARBA" id="ARBA00022512"/>
    </source>
</evidence>
<organism evidence="9 10">
    <name type="scientific">Microbacterium album</name>
    <dbReference type="NCBI Taxonomy" id="2053191"/>
    <lineage>
        <taxon>Bacteria</taxon>
        <taxon>Bacillati</taxon>
        <taxon>Actinomycetota</taxon>
        <taxon>Actinomycetes</taxon>
        <taxon>Micrococcales</taxon>
        <taxon>Microbacteriaceae</taxon>
        <taxon>Microbacterium</taxon>
    </lineage>
</organism>
<keyword evidence="5" id="KW-0572">Peptidoglycan-anchor</keyword>
<gene>
    <name evidence="9" type="ORF">GCM10010921_13100</name>
</gene>
<keyword evidence="6" id="KW-0812">Transmembrane</keyword>
<keyword evidence="6" id="KW-1133">Transmembrane helix</keyword>
<dbReference type="PROSITE" id="PS50847">
    <property type="entry name" value="GRAM_POS_ANCHORING"/>
    <property type="match status" value="1"/>
</dbReference>